<accession>A0ABQ6MMR2</accession>
<evidence type="ECO:0000259" key="5">
    <source>
        <dbReference type="PROSITE" id="PS50072"/>
    </source>
</evidence>
<sequence>GGGSDQRVGVSFDETGRLLLYPTVSGIKVLDVENHRIVRTLGGPDCMQARFLSLCVLPTDANVDEQMALARGGASGKAIDHSEAARDAKRDPMVLATAFGKKRFYVFSKFDPVGQAGDEDGGKASADRDVLNEPPDAEDMATGAAGPTGHRAKNLPGSSAILRTTMGDVHFKIFGSEVPKTAENFCTHAKNGYYDNVIFHRVIK</sequence>
<dbReference type="EC" id="5.2.1.8" evidence="1"/>
<evidence type="ECO:0000256" key="4">
    <source>
        <dbReference type="SAM" id="MobiDB-lite"/>
    </source>
</evidence>
<evidence type="ECO:0000256" key="1">
    <source>
        <dbReference type="ARBA" id="ARBA00013194"/>
    </source>
</evidence>
<dbReference type="PROSITE" id="PS50072">
    <property type="entry name" value="CSA_PPIASE_2"/>
    <property type="match status" value="1"/>
</dbReference>
<dbReference type="InterPro" id="IPR002130">
    <property type="entry name" value="Cyclophilin-type_PPIase_dom"/>
</dbReference>
<keyword evidence="7" id="KW-1185">Reference proteome</keyword>
<feature type="region of interest" description="Disordered" evidence="4">
    <location>
        <begin position="117"/>
        <end position="155"/>
    </location>
</feature>
<keyword evidence="3" id="KW-0413">Isomerase</keyword>
<feature type="compositionally biased region" description="Basic and acidic residues" evidence="4">
    <location>
        <begin position="120"/>
        <end position="131"/>
    </location>
</feature>
<feature type="non-terminal residue" evidence="6">
    <location>
        <position position="1"/>
    </location>
</feature>
<evidence type="ECO:0000313" key="7">
    <source>
        <dbReference type="Proteomes" id="UP001165060"/>
    </source>
</evidence>
<dbReference type="InterPro" id="IPR029000">
    <property type="entry name" value="Cyclophilin-like_dom_sf"/>
</dbReference>
<dbReference type="Proteomes" id="UP001165060">
    <property type="component" value="Unassembled WGS sequence"/>
</dbReference>
<name>A0ABQ6MMR2_9STRA</name>
<dbReference type="PANTHER" id="PTHR45625">
    <property type="entry name" value="PEPTIDYL-PROLYL CIS-TRANS ISOMERASE-RELATED"/>
    <property type="match status" value="1"/>
</dbReference>
<dbReference type="Gene3D" id="2.40.100.10">
    <property type="entry name" value="Cyclophilin-like"/>
    <property type="match status" value="1"/>
</dbReference>
<evidence type="ECO:0000313" key="6">
    <source>
        <dbReference type="EMBL" id="GMI28707.1"/>
    </source>
</evidence>
<comment type="caution">
    <text evidence="6">The sequence shown here is derived from an EMBL/GenBank/DDBJ whole genome shotgun (WGS) entry which is preliminary data.</text>
</comment>
<organism evidence="6 7">
    <name type="scientific">Tetraparma gracilis</name>
    <dbReference type="NCBI Taxonomy" id="2962635"/>
    <lineage>
        <taxon>Eukaryota</taxon>
        <taxon>Sar</taxon>
        <taxon>Stramenopiles</taxon>
        <taxon>Ochrophyta</taxon>
        <taxon>Bolidophyceae</taxon>
        <taxon>Parmales</taxon>
        <taxon>Triparmaceae</taxon>
        <taxon>Tetraparma</taxon>
    </lineage>
</organism>
<gene>
    <name evidence="6" type="ORF">TeGR_g8525</name>
</gene>
<dbReference type="EMBL" id="BRYB01001566">
    <property type="protein sequence ID" value="GMI28707.1"/>
    <property type="molecule type" value="Genomic_DNA"/>
</dbReference>
<keyword evidence="2" id="KW-0697">Rotamase</keyword>
<evidence type="ECO:0000256" key="3">
    <source>
        <dbReference type="ARBA" id="ARBA00023235"/>
    </source>
</evidence>
<proteinExistence type="predicted"/>
<feature type="domain" description="PPIase cyclophilin-type" evidence="5">
    <location>
        <begin position="164"/>
        <end position="204"/>
    </location>
</feature>
<dbReference type="Pfam" id="PF00160">
    <property type="entry name" value="Pro_isomerase"/>
    <property type="match status" value="1"/>
</dbReference>
<dbReference type="InterPro" id="IPR044666">
    <property type="entry name" value="Cyclophilin_A-like"/>
</dbReference>
<protein>
    <recommendedName>
        <fullName evidence="1">peptidylprolyl isomerase</fullName>
        <ecNumber evidence="1">5.2.1.8</ecNumber>
    </recommendedName>
</protein>
<reference evidence="6 7" key="1">
    <citation type="journal article" date="2023" name="Commun. Biol.">
        <title>Genome analysis of Parmales, the sister group of diatoms, reveals the evolutionary specialization of diatoms from phago-mixotrophs to photoautotrophs.</title>
        <authorList>
            <person name="Ban H."/>
            <person name="Sato S."/>
            <person name="Yoshikawa S."/>
            <person name="Yamada K."/>
            <person name="Nakamura Y."/>
            <person name="Ichinomiya M."/>
            <person name="Sato N."/>
            <person name="Blanc-Mathieu R."/>
            <person name="Endo H."/>
            <person name="Kuwata A."/>
            <person name="Ogata H."/>
        </authorList>
    </citation>
    <scope>NUCLEOTIDE SEQUENCE [LARGE SCALE GENOMIC DNA]</scope>
</reference>
<dbReference type="SUPFAM" id="SSF50891">
    <property type="entry name" value="Cyclophilin-like"/>
    <property type="match status" value="1"/>
</dbReference>
<dbReference type="PANTHER" id="PTHR45625:SF4">
    <property type="entry name" value="PEPTIDYLPROLYL ISOMERASE DOMAIN AND WD REPEAT-CONTAINING PROTEIN 1"/>
    <property type="match status" value="1"/>
</dbReference>
<evidence type="ECO:0000256" key="2">
    <source>
        <dbReference type="ARBA" id="ARBA00023110"/>
    </source>
</evidence>
<feature type="non-terminal residue" evidence="6">
    <location>
        <position position="204"/>
    </location>
</feature>